<evidence type="ECO:0000313" key="2">
    <source>
        <dbReference type="Proteomes" id="UP000285283"/>
    </source>
</evidence>
<organism evidence="1 2">
    <name type="scientific">Bacteroides uniformis</name>
    <dbReference type="NCBI Taxonomy" id="820"/>
    <lineage>
        <taxon>Bacteria</taxon>
        <taxon>Pseudomonadati</taxon>
        <taxon>Bacteroidota</taxon>
        <taxon>Bacteroidia</taxon>
        <taxon>Bacteroidales</taxon>
        <taxon>Bacteroidaceae</taxon>
        <taxon>Bacteroides</taxon>
    </lineage>
</organism>
<sequence length="161" mass="18624">MIMKILEGLLTINGVDIYKEYNAFLAEDSAAGHSNYDELLKVPAMKAYTTVSFREENGERLPDVLPEPHYEARDVTLQFGILTGTKEEWYRKFVAFQTFLGSGWLVLSLPELGTTYRMYFKSCTNQQMMTPFKIGDKFYGKMKMKFREPNPYTTIDPLNND</sequence>
<proteinExistence type="predicted"/>
<name>A0A412JMQ5_BACUN</name>
<accession>A0A412JMQ5</accession>
<dbReference type="EMBL" id="QRVP01000014">
    <property type="protein sequence ID" value="RGS53593.1"/>
    <property type="molecule type" value="Genomic_DNA"/>
</dbReference>
<evidence type="ECO:0000313" key="1">
    <source>
        <dbReference type="EMBL" id="RGS53593.1"/>
    </source>
</evidence>
<gene>
    <name evidence="1" type="ORF">DWX87_14510</name>
</gene>
<dbReference type="AlphaFoldDB" id="A0A412JMQ5"/>
<protein>
    <submittedName>
        <fullName evidence="1">Uncharacterized protein</fullName>
    </submittedName>
</protein>
<comment type="caution">
    <text evidence="1">The sequence shown here is derived from an EMBL/GenBank/DDBJ whole genome shotgun (WGS) entry which is preliminary data.</text>
</comment>
<reference evidence="1 2" key="1">
    <citation type="submission" date="2018-08" db="EMBL/GenBank/DDBJ databases">
        <title>A genome reference for cultivated species of the human gut microbiota.</title>
        <authorList>
            <person name="Zou Y."/>
            <person name="Xue W."/>
            <person name="Luo G."/>
        </authorList>
    </citation>
    <scope>NUCLEOTIDE SEQUENCE [LARGE SCALE GENOMIC DNA]</scope>
    <source>
        <strain evidence="1 2">AF21-53</strain>
    </source>
</reference>
<dbReference type="Proteomes" id="UP000285283">
    <property type="component" value="Unassembled WGS sequence"/>
</dbReference>